<comment type="caution">
    <text evidence="1">The sequence shown here is derived from an EMBL/GenBank/DDBJ whole genome shotgun (WGS) entry which is preliminary data.</text>
</comment>
<keyword evidence="2" id="KW-1185">Reference proteome</keyword>
<gene>
    <name evidence="1" type="ORF">EVAR_2706_1</name>
</gene>
<accession>A0A4C1SPQ2</accession>
<dbReference type="EMBL" id="BGZK01000009">
    <property type="protein sequence ID" value="GBP03307.1"/>
    <property type="molecule type" value="Genomic_DNA"/>
</dbReference>
<reference evidence="1 2" key="1">
    <citation type="journal article" date="2019" name="Commun. Biol.">
        <title>The bagworm genome reveals a unique fibroin gene that provides high tensile strength.</title>
        <authorList>
            <person name="Kono N."/>
            <person name="Nakamura H."/>
            <person name="Ohtoshi R."/>
            <person name="Tomita M."/>
            <person name="Numata K."/>
            <person name="Arakawa K."/>
        </authorList>
    </citation>
    <scope>NUCLEOTIDE SEQUENCE [LARGE SCALE GENOMIC DNA]</scope>
</reference>
<dbReference type="Proteomes" id="UP000299102">
    <property type="component" value="Unassembled WGS sequence"/>
</dbReference>
<evidence type="ECO:0000313" key="2">
    <source>
        <dbReference type="Proteomes" id="UP000299102"/>
    </source>
</evidence>
<protein>
    <submittedName>
        <fullName evidence="1">Uncharacterized protein</fullName>
    </submittedName>
</protein>
<name>A0A4C1SPQ2_EUMVA</name>
<dbReference type="AlphaFoldDB" id="A0A4C1SPQ2"/>
<evidence type="ECO:0000313" key="1">
    <source>
        <dbReference type="EMBL" id="GBP03307.1"/>
    </source>
</evidence>
<organism evidence="1 2">
    <name type="scientific">Eumeta variegata</name>
    <name type="common">Bagworm moth</name>
    <name type="synonym">Eumeta japonica</name>
    <dbReference type="NCBI Taxonomy" id="151549"/>
    <lineage>
        <taxon>Eukaryota</taxon>
        <taxon>Metazoa</taxon>
        <taxon>Ecdysozoa</taxon>
        <taxon>Arthropoda</taxon>
        <taxon>Hexapoda</taxon>
        <taxon>Insecta</taxon>
        <taxon>Pterygota</taxon>
        <taxon>Neoptera</taxon>
        <taxon>Endopterygota</taxon>
        <taxon>Lepidoptera</taxon>
        <taxon>Glossata</taxon>
        <taxon>Ditrysia</taxon>
        <taxon>Tineoidea</taxon>
        <taxon>Psychidae</taxon>
        <taxon>Oiketicinae</taxon>
        <taxon>Eumeta</taxon>
    </lineage>
</organism>
<sequence>MEPECQVPDLVSVSPFRKGRTNFAFYSASVGVDLRPNQCETVHYLGVKVLELSYPISSKSAGATLRWTALSIFRTPSFPVTGAQAHEAYRIIRSITVTYMVAPRPPDSDPTSPWPFELGFSNGNKNNEDETLRSAIAIYQHSNEHQGGYAVDLHTRCGRVMYDKSASALVAGPSE</sequence>
<proteinExistence type="predicted"/>